<feature type="transmembrane region" description="Helical" evidence="7">
    <location>
        <begin position="182"/>
        <end position="205"/>
    </location>
</feature>
<sequence length="257" mass="26375">MTARRAVGLGVLVTLVVLALLPHGDPNEVAIARAYAPPGADHLLGTDQLGRDLAARMAVGLWRTLLVIALAGGIGLGLGVLLGLIAGYTGRVVGGAVMSLANTVLVIPTFIAALIVSAVFGFGPVSAGIALGVFGAGPFANQTCSLVRAVRTRESIDVERMMGTPATTILLRHVMPEVARPVLAYLGSTGAGAAVAYAGLAFIGLGVDTTVPDWGAMLYEYRVNLFSNPLLLLWPTLGILLVAICLNSVVDTGAGRR</sequence>
<dbReference type="CDD" id="cd06261">
    <property type="entry name" value="TM_PBP2"/>
    <property type="match status" value="1"/>
</dbReference>
<feature type="transmembrane region" description="Helical" evidence="7">
    <location>
        <begin position="225"/>
        <end position="250"/>
    </location>
</feature>
<feature type="transmembrane region" description="Helical" evidence="7">
    <location>
        <begin position="65"/>
        <end position="88"/>
    </location>
</feature>
<evidence type="ECO:0000259" key="8">
    <source>
        <dbReference type="PROSITE" id="PS50928"/>
    </source>
</evidence>
<dbReference type="PROSITE" id="PS50928">
    <property type="entry name" value="ABC_TM1"/>
    <property type="match status" value="1"/>
</dbReference>
<dbReference type="RefSeq" id="WP_085916837.1">
    <property type="nucleotide sequence ID" value="NZ_AP018920.1"/>
</dbReference>
<accession>A0A1Y2MJ40</accession>
<evidence type="ECO:0000313" key="9">
    <source>
        <dbReference type="EMBL" id="OSY34468.1"/>
    </source>
</evidence>
<evidence type="ECO:0000256" key="1">
    <source>
        <dbReference type="ARBA" id="ARBA00004651"/>
    </source>
</evidence>
<dbReference type="InterPro" id="IPR000515">
    <property type="entry name" value="MetI-like"/>
</dbReference>
<evidence type="ECO:0000256" key="4">
    <source>
        <dbReference type="ARBA" id="ARBA00022692"/>
    </source>
</evidence>
<evidence type="ECO:0000313" key="10">
    <source>
        <dbReference type="Proteomes" id="UP000194360"/>
    </source>
</evidence>
<dbReference type="PANTHER" id="PTHR43386:SF1">
    <property type="entry name" value="D,D-DIPEPTIDE TRANSPORT SYSTEM PERMEASE PROTEIN DDPC-RELATED"/>
    <property type="match status" value="1"/>
</dbReference>
<organism evidence="9 10">
    <name type="scientific">Pseudonocardia autotrophica</name>
    <name type="common">Amycolata autotrophica</name>
    <name type="synonym">Nocardia autotrophica</name>
    <dbReference type="NCBI Taxonomy" id="2074"/>
    <lineage>
        <taxon>Bacteria</taxon>
        <taxon>Bacillati</taxon>
        <taxon>Actinomycetota</taxon>
        <taxon>Actinomycetes</taxon>
        <taxon>Pseudonocardiales</taxon>
        <taxon>Pseudonocardiaceae</taxon>
        <taxon>Pseudonocardia</taxon>
    </lineage>
</organism>
<dbReference type="Pfam" id="PF00528">
    <property type="entry name" value="BPD_transp_1"/>
    <property type="match status" value="1"/>
</dbReference>
<name>A0A1Y2MJ40_PSEAH</name>
<dbReference type="GO" id="GO:0005886">
    <property type="term" value="C:plasma membrane"/>
    <property type="evidence" value="ECO:0007669"/>
    <property type="project" value="UniProtKB-SubCell"/>
</dbReference>
<keyword evidence="4 7" id="KW-0812">Transmembrane</keyword>
<dbReference type="PANTHER" id="PTHR43386">
    <property type="entry name" value="OLIGOPEPTIDE TRANSPORT SYSTEM PERMEASE PROTEIN APPC"/>
    <property type="match status" value="1"/>
</dbReference>
<dbReference type="GO" id="GO:0055085">
    <property type="term" value="P:transmembrane transport"/>
    <property type="evidence" value="ECO:0007669"/>
    <property type="project" value="InterPro"/>
</dbReference>
<dbReference type="InterPro" id="IPR035906">
    <property type="entry name" value="MetI-like_sf"/>
</dbReference>
<keyword evidence="6 7" id="KW-0472">Membrane</keyword>
<dbReference type="SUPFAM" id="SSF161098">
    <property type="entry name" value="MetI-like"/>
    <property type="match status" value="1"/>
</dbReference>
<feature type="transmembrane region" description="Helical" evidence="7">
    <location>
        <begin position="100"/>
        <end position="123"/>
    </location>
</feature>
<gene>
    <name evidence="9" type="primary">gsiD_10</name>
    <name evidence="9" type="ORF">BG845_06828</name>
</gene>
<dbReference type="EMBL" id="MIGB01000088">
    <property type="protein sequence ID" value="OSY34468.1"/>
    <property type="molecule type" value="Genomic_DNA"/>
</dbReference>
<feature type="domain" description="ABC transmembrane type-1" evidence="8">
    <location>
        <begin position="61"/>
        <end position="250"/>
    </location>
</feature>
<dbReference type="STRING" id="2074.BG845_06828"/>
<feature type="transmembrane region" description="Helical" evidence="7">
    <location>
        <begin position="129"/>
        <end position="150"/>
    </location>
</feature>
<keyword evidence="5 7" id="KW-1133">Transmembrane helix</keyword>
<comment type="subcellular location">
    <subcellularLocation>
        <location evidence="1 7">Cell membrane</location>
        <topology evidence="1 7">Multi-pass membrane protein</topology>
    </subcellularLocation>
</comment>
<protein>
    <submittedName>
        <fullName evidence="9">Glutathione transport system permease protein GsiD</fullName>
    </submittedName>
</protein>
<proteinExistence type="inferred from homology"/>
<reference evidence="9 10" key="1">
    <citation type="submission" date="2016-09" db="EMBL/GenBank/DDBJ databases">
        <title>Pseudonocardia autotrophica DSM535, a candidate organism with high potential of specific P450 cytochromes.</title>
        <authorList>
            <person name="Grumaz C."/>
            <person name="Vainshtein Y."/>
            <person name="Kirstahler P."/>
            <person name="Sohn K."/>
        </authorList>
    </citation>
    <scope>NUCLEOTIDE SEQUENCE [LARGE SCALE GENOMIC DNA]</scope>
    <source>
        <strain evidence="9 10">DSM 535</strain>
    </source>
</reference>
<dbReference type="Gene3D" id="1.10.3720.10">
    <property type="entry name" value="MetI-like"/>
    <property type="match status" value="1"/>
</dbReference>
<evidence type="ECO:0000256" key="3">
    <source>
        <dbReference type="ARBA" id="ARBA00022475"/>
    </source>
</evidence>
<dbReference type="InterPro" id="IPR050366">
    <property type="entry name" value="BP-dependent_transpt_permease"/>
</dbReference>
<evidence type="ECO:0000256" key="6">
    <source>
        <dbReference type="ARBA" id="ARBA00023136"/>
    </source>
</evidence>
<evidence type="ECO:0000256" key="5">
    <source>
        <dbReference type="ARBA" id="ARBA00022989"/>
    </source>
</evidence>
<evidence type="ECO:0000256" key="2">
    <source>
        <dbReference type="ARBA" id="ARBA00022448"/>
    </source>
</evidence>
<dbReference type="AlphaFoldDB" id="A0A1Y2MJ40"/>
<keyword evidence="2 7" id="KW-0813">Transport</keyword>
<keyword evidence="10" id="KW-1185">Reference proteome</keyword>
<dbReference type="OrthoDB" id="9812701at2"/>
<dbReference type="Proteomes" id="UP000194360">
    <property type="component" value="Unassembled WGS sequence"/>
</dbReference>
<evidence type="ECO:0000256" key="7">
    <source>
        <dbReference type="RuleBase" id="RU363032"/>
    </source>
</evidence>
<comment type="similarity">
    <text evidence="7">Belongs to the binding-protein-dependent transport system permease family.</text>
</comment>
<keyword evidence="3" id="KW-1003">Cell membrane</keyword>
<comment type="caution">
    <text evidence="9">The sequence shown here is derived from an EMBL/GenBank/DDBJ whole genome shotgun (WGS) entry which is preliminary data.</text>
</comment>